<dbReference type="Gene3D" id="1.10.1740.10">
    <property type="match status" value="1"/>
</dbReference>
<dbReference type="EMBL" id="ARZX01000013">
    <property type="protein sequence ID" value="EWH13182.1"/>
    <property type="molecule type" value="Genomic_DNA"/>
</dbReference>
<evidence type="ECO:0000313" key="8">
    <source>
        <dbReference type="Proteomes" id="UP000019275"/>
    </source>
</evidence>
<dbReference type="InterPro" id="IPR036388">
    <property type="entry name" value="WH-like_DNA-bd_sf"/>
</dbReference>
<dbReference type="Pfam" id="PF04542">
    <property type="entry name" value="Sigma70_r2"/>
    <property type="match status" value="1"/>
</dbReference>
<accession>A0ABN0RMW6</accession>
<sequence>MNDISLANAIYNGDSNAFKIFFKRYHKPLLAYITTFTNDSKDAEDIVQQAFITLWEERKKLKKNVSSKSYLYKIAYNNYISQYRKKKKHNTFINEFKVLALQECLTEKDDDFRTKKLMSLVNSLPPRCQEILKLSKQENLKYKEIAEHLQISLKTVDAQLQIAYKKIREGFKN</sequence>
<dbReference type="InterPro" id="IPR007627">
    <property type="entry name" value="RNA_pol_sigma70_r2"/>
</dbReference>
<dbReference type="InterPro" id="IPR014284">
    <property type="entry name" value="RNA_pol_sigma-70_dom"/>
</dbReference>
<dbReference type="InterPro" id="IPR013324">
    <property type="entry name" value="RNA_pol_sigma_r3/r4-like"/>
</dbReference>
<dbReference type="NCBIfam" id="TIGR02985">
    <property type="entry name" value="Sig70_bacteroi1"/>
    <property type="match status" value="1"/>
</dbReference>
<name>A0ABN0RMW6_9FLAO</name>
<organism evidence="7 8">
    <name type="scientific">Cellulophaga geojensis KL-A</name>
    <dbReference type="NCBI Taxonomy" id="1328323"/>
    <lineage>
        <taxon>Bacteria</taxon>
        <taxon>Pseudomonadati</taxon>
        <taxon>Bacteroidota</taxon>
        <taxon>Flavobacteriia</taxon>
        <taxon>Flavobacteriales</taxon>
        <taxon>Flavobacteriaceae</taxon>
        <taxon>Cellulophaga</taxon>
    </lineage>
</organism>
<gene>
    <name evidence="7" type="ORF">KLA_10598</name>
</gene>
<evidence type="ECO:0000256" key="3">
    <source>
        <dbReference type="ARBA" id="ARBA00023082"/>
    </source>
</evidence>
<comment type="similarity">
    <text evidence="1">Belongs to the sigma-70 factor family. ECF subfamily.</text>
</comment>
<dbReference type="Gene3D" id="1.10.10.10">
    <property type="entry name" value="Winged helix-like DNA-binding domain superfamily/Winged helix DNA-binding domain"/>
    <property type="match status" value="1"/>
</dbReference>
<dbReference type="InterPro" id="IPR039425">
    <property type="entry name" value="RNA_pol_sigma-70-like"/>
</dbReference>
<evidence type="ECO:0000313" key="7">
    <source>
        <dbReference type="EMBL" id="EWH13182.1"/>
    </source>
</evidence>
<dbReference type="NCBIfam" id="TIGR02937">
    <property type="entry name" value="sigma70-ECF"/>
    <property type="match status" value="1"/>
</dbReference>
<dbReference type="RefSeq" id="WP_013620794.1">
    <property type="nucleotide sequence ID" value="NZ_ARZX01000013.1"/>
</dbReference>
<keyword evidence="2" id="KW-0805">Transcription regulation</keyword>
<dbReference type="Proteomes" id="UP000019275">
    <property type="component" value="Unassembled WGS sequence"/>
</dbReference>
<dbReference type="SUPFAM" id="SSF88946">
    <property type="entry name" value="Sigma2 domain of RNA polymerase sigma factors"/>
    <property type="match status" value="1"/>
</dbReference>
<keyword evidence="8" id="KW-1185">Reference proteome</keyword>
<evidence type="ECO:0000256" key="2">
    <source>
        <dbReference type="ARBA" id="ARBA00023015"/>
    </source>
</evidence>
<proteinExistence type="inferred from homology"/>
<evidence type="ECO:0000256" key="4">
    <source>
        <dbReference type="ARBA" id="ARBA00023163"/>
    </source>
</evidence>
<feature type="domain" description="RNA polymerase sigma factor 70 region 4 type 2" evidence="6">
    <location>
        <begin position="116"/>
        <end position="167"/>
    </location>
</feature>
<dbReference type="SUPFAM" id="SSF88659">
    <property type="entry name" value="Sigma3 and sigma4 domains of RNA polymerase sigma factors"/>
    <property type="match status" value="1"/>
</dbReference>
<dbReference type="InterPro" id="IPR013249">
    <property type="entry name" value="RNA_pol_sigma70_r4_t2"/>
</dbReference>
<protein>
    <submittedName>
        <fullName evidence="7">ECF subfamily RNA polymerase sigma-24 subunit</fullName>
    </submittedName>
</protein>
<evidence type="ECO:0000259" key="5">
    <source>
        <dbReference type="Pfam" id="PF04542"/>
    </source>
</evidence>
<keyword evidence="3" id="KW-0731">Sigma factor</keyword>
<reference evidence="7 8" key="1">
    <citation type="journal article" date="2014" name="Genome Announc.">
        <title>Draft Genome Sequence of the Carrageenan-Degrading Bacterium Cellulophaga sp. Strain KL-A, Isolated from Decaying Marine Algae.</title>
        <authorList>
            <person name="Shan D."/>
            <person name="Ying J."/>
            <person name="Li X."/>
            <person name="Gao Z."/>
            <person name="Wei G."/>
            <person name="Shao Z."/>
        </authorList>
    </citation>
    <scope>NUCLEOTIDE SEQUENCE [LARGE SCALE GENOMIC DNA]</scope>
    <source>
        <strain evidence="7 8">KL-A</strain>
    </source>
</reference>
<dbReference type="Pfam" id="PF08281">
    <property type="entry name" value="Sigma70_r4_2"/>
    <property type="match status" value="1"/>
</dbReference>
<evidence type="ECO:0000259" key="6">
    <source>
        <dbReference type="Pfam" id="PF08281"/>
    </source>
</evidence>
<dbReference type="PANTHER" id="PTHR43133:SF46">
    <property type="entry name" value="RNA POLYMERASE SIGMA-70 FACTOR ECF SUBFAMILY"/>
    <property type="match status" value="1"/>
</dbReference>
<dbReference type="InterPro" id="IPR014327">
    <property type="entry name" value="RNA_pol_sigma70_bacteroid"/>
</dbReference>
<feature type="domain" description="RNA polymerase sigma-70 region 2" evidence="5">
    <location>
        <begin position="21"/>
        <end position="88"/>
    </location>
</feature>
<dbReference type="InterPro" id="IPR013325">
    <property type="entry name" value="RNA_pol_sigma_r2"/>
</dbReference>
<comment type="caution">
    <text evidence="7">The sequence shown here is derived from an EMBL/GenBank/DDBJ whole genome shotgun (WGS) entry which is preliminary data.</text>
</comment>
<dbReference type="PANTHER" id="PTHR43133">
    <property type="entry name" value="RNA POLYMERASE ECF-TYPE SIGMA FACTO"/>
    <property type="match status" value="1"/>
</dbReference>
<keyword evidence="4" id="KW-0804">Transcription</keyword>
<evidence type="ECO:0000256" key="1">
    <source>
        <dbReference type="ARBA" id="ARBA00010641"/>
    </source>
</evidence>